<dbReference type="AlphaFoldDB" id="A0A6C0LLN7"/>
<accession>A0A6C0LLN7</accession>
<dbReference type="Pfam" id="PF19174">
    <property type="entry name" value="DUF5856"/>
    <property type="match status" value="1"/>
</dbReference>
<protein>
    <submittedName>
        <fullName evidence="1">Uncharacterized protein</fullName>
    </submittedName>
</protein>
<reference evidence="1" key="1">
    <citation type="journal article" date="2020" name="Nature">
        <title>Giant virus diversity and host interactions through global metagenomics.</title>
        <authorList>
            <person name="Schulz F."/>
            <person name="Roux S."/>
            <person name="Paez-Espino D."/>
            <person name="Jungbluth S."/>
            <person name="Walsh D.A."/>
            <person name="Denef V.J."/>
            <person name="McMahon K.D."/>
            <person name="Konstantinidis K.T."/>
            <person name="Eloe-Fadrosh E.A."/>
            <person name="Kyrpides N.C."/>
            <person name="Woyke T."/>
        </authorList>
    </citation>
    <scope>NUCLEOTIDE SEQUENCE</scope>
    <source>
        <strain evidence="1">GVMAG-M-3300027963-41</strain>
    </source>
</reference>
<sequence length="125" mass="14632">MSANDVHFFFKMREQIKLYHWQTMSYSRHKATDEVLEKLDGHIDRYVEVYMGKYGRPRLGASTNTTKLSNLSENSAVRFIKACINYLLTDLLPNSDRRPADSDLANIRDEMLAELNQLLYLFTLH</sequence>
<evidence type="ECO:0000313" key="1">
    <source>
        <dbReference type="EMBL" id="QHU31829.1"/>
    </source>
</evidence>
<proteinExistence type="predicted"/>
<organism evidence="1">
    <name type="scientific">viral metagenome</name>
    <dbReference type="NCBI Taxonomy" id="1070528"/>
    <lineage>
        <taxon>unclassified sequences</taxon>
        <taxon>metagenomes</taxon>
        <taxon>organismal metagenomes</taxon>
    </lineage>
</organism>
<dbReference type="EMBL" id="MN740533">
    <property type="protein sequence ID" value="QHU31829.1"/>
    <property type="molecule type" value="Genomic_DNA"/>
</dbReference>
<name>A0A6C0LLN7_9ZZZZ</name>
<dbReference type="InterPro" id="IPR043876">
    <property type="entry name" value="DUF5856"/>
</dbReference>